<feature type="compositionally biased region" description="Polar residues" evidence="1">
    <location>
        <begin position="10"/>
        <end position="33"/>
    </location>
</feature>
<dbReference type="GeneID" id="54412352"/>
<dbReference type="AlphaFoldDB" id="A0A6A5ZVW4"/>
<dbReference type="RefSeq" id="XP_033518124.1">
    <property type="nucleotide sequence ID" value="XM_033671920.1"/>
</dbReference>
<protein>
    <submittedName>
        <fullName evidence="2">Uncharacterized protein</fullName>
    </submittedName>
</protein>
<feature type="region of interest" description="Disordered" evidence="1">
    <location>
        <begin position="1"/>
        <end position="33"/>
    </location>
</feature>
<dbReference type="EMBL" id="ML977522">
    <property type="protein sequence ID" value="KAF2123730.1"/>
    <property type="molecule type" value="Genomic_DNA"/>
</dbReference>
<evidence type="ECO:0000256" key="1">
    <source>
        <dbReference type="SAM" id="MobiDB-lite"/>
    </source>
</evidence>
<accession>A0A6A5ZVW4</accession>
<name>A0A6A5ZVW4_9PLEO</name>
<gene>
    <name evidence="2" type="ORF">P153DRAFT_401642</name>
</gene>
<proteinExistence type="predicted"/>
<evidence type="ECO:0000313" key="3">
    <source>
        <dbReference type="Proteomes" id="UP000799771"/>
    </source>
</evidence>
<reference evidence="2" key="1">
    <citation type="journal article" date="2020" name="Stud. Mycol.">
        <title>101 Dothideomycetes genomes: a test case for predicting lifestyles and emergence of pathogens.</title>
        <authorList>
            <person name="Haridas S."/>
            <person name="Albert R."/>
            <person name="Binder M."/>
            <person name="Bloem J."/>
            <person name="Labutti K."/>
            <person name="Salamov A."/>
            <person name="Andreopoulos B."/>
            <person name="Baker S."/>
            <person name="Barry K."/>
            <person name="Bills G."/>
            <person name="Bluhm B."/>
            <person name="Cannon C."/>
            <person name="Castanera R."/>
            <person name="Culley D."/>
            <person name="Daum C."/>
            <person name="Ezra D."/>
            <person name="Gonzalez J."/>
            <person name="Henrissat B."/>
            <person name="Kuo A."/>
            <person name="Liang C."/>
            <person name="Lipzen A."/>
            <person name="Lutzoni F."/>
            <person name="Magnuson J."/>
            <person name="Mondo S."/>
            <person name="Nolan M."/>
            <person name="Ohm R."/>
            <person name="Pangilinan J."/>
            <person name="Park H.-J."/>
            <person name="Ramirez L."/>
            <person name="Alfaro M."/>
            <person name="Sun H."/>
            <person name="Tritt A."/>
            <person name="Yoshinaga Y."/>
            <person name="Zwiers L.-H."/>
            <person name="Turgeon B."/>
            <person name="Goodwin S."/>
            <person name="Spatafora J."/>
            <person name="Crous P."/>
            <person name="Grigoriev I."/>
        </authorList>
    </citation>
    <scope>NUCLEOTIDE SEQUENCE</scope>
    <source>
        <strain evidence="2">CBS 119687</strain>
    </source>
</reference>
<evidence type="ECO:0000313" key="2">
    <source>
        <dbReference type="EMBL" id="KAF2123730.1"/>
    </source>
</evidence>
<dbReference type="Proteomes" id="UP000799771">
    <property type="component" value="Unassembled WGS sequence"/>
</dbReference>
<keyword evidence="3" id="KW-1185">Reference proteome</keyword>
<sequence>MPRSCHKQHAQLTQLPSHGINSTRRYSSPPSFATSRRVTTLIQRKFVAVKKRCSVSVLIRTFGYNTAVSAMAFLMPSRVRGVHTCFVESHDDAARRHGSHMTRSCSSSHTASLGLEPDAQFRARRLRDLGSRLGGHIFRPQTRKPRRPTMHIHVARSSPSCIIGCTSSHLKQNHNATAMKCKGQDTCDAKDAIQDQEPSGCVGRMDSNLVPPFQFLLAHLITNNDSDTMRKRRDIHNQGNGATIDGHYEFELTAANKKGAEARGSQGRDHRAQLERHGYRFLQLDGDRSLGL</sequence>
<organism evidence="2 3">
    <name type="scientific">Dothidotthia symphoricarpi CBS 119687</name>
    <dbReference type="NCBI Taxonomy" id="1392245"/>
    <lineage>
        <taxon>Eukaryota</taxon>
        <taxon>Fungi</taxon>
        <taxon>Dikarya</taxon>
        <taxon>Ascomycota</taxon>
        <taxon>Pezizomycotina</taxon>
        <taxon>Dothideomycetes</taxon>
        <taxon>Pleosporomycetidae</taxon>
        <taxon>Pleosporales</taxon>
        <taxon>Dothidotthiaceae</taxon>
        <taxon>Dothidotthia</taxon>
    </lineage>
</organism>